<dbReference type="SMART" id="SM00034">
    <property type="entry name" value="CLECT"/>
    <property type="match status" value="1"/>
</dbReference>
<dbReference type="Pfam" id="PF03954">
    <property type="entry name" value="Lectin_N"/>
    <property type="match status" value="1"/>
</dbReference>
<dbReference type="InterPro" id="IPR033989">
    <property type="entry name" value="CD209-like_CTLD"/>
</dbReference>
<dbReference type="GeneID" id="100714463"/>
<dbReference type="EMBL" id="AAKN02044427">
    <property type="status" value="NOT_ANNOTATED_CDS"/>
    <property type="molecule type" value="Genomic_DNA"/>
</dbReference>
<feature type="transmembrane region" description="Helical" evidence="3">
    <location>
        <begin position="60"/>
        <end position="80"/>
    </location>
</feature>
<dbReference type="Bgee" id="ENSCPOG00000039341">
    <property type="expression patterns" value="Expressed in liver and 2 other cell types or tissues"/>
</dbReference>
<evidence type="ECO:0000256" key="1">
    <source>
        <dbReference type="ARBA" id="ARBA00022734"/>
    </source>
</evidence>
<dbReference type="SUPFAM" id="SSF56436">
    <property type="entry name" value="C-type lectin-like"/>
    <property type="match status" value="1"/>
</dbReference>
<dbReference type="GeneTree" id="ENSGT00940000162310"/>
<gene>
    <name evidence="5" type="primary">ASGR2</name>
</gene>
<accession>A0A286XQH2</accession>
<dbReference type="Gene3D" id="3.10.100.10">
    <property type="entry name" value="Mannose-Binding Protein A, subunit A"/>
    <property type="match status" value="1"/>
</dbReference>
<dbReference type="OMA" id="RTLTCQM"/>
<dbReference type="InParanoid" id="A0A286XQH2"/>
<dbReference type="GO" id="GO:0009100">
    <property type="term" value="P:glycoprotein metabolic process"/>
    <property type="evidence" value="ECO:0007669"/>
    <property type="project" value="Ensembl"/>
</dbReference>
<dbReference type="Ensembl" id="ENSCPOT00000040031.1">
    <property type="protein sequence ID" value="ENSCPOP00000027745.1"/>
    <property type="gene ID" value="ENSCPOG00000039341.1"/>
</dbReference>
<evidence type="ECO:0000313" key="5">
    <source>
        <dbReference type="Ensembl" id="ENSCPOP00000027745.1"/>
    </source>
</evidence>
<evidence type="ECO:0000256" key="3">
    <source>
        <dbReference type="SAM" id="Phobius"/>
    </source>
</evidence>
<dbReference type="KEGG" id="cpoc:100714463"/>
<dbReference type="CDD" id="cd03590">
    <property type="entry name" value="CLECT_DC-SIGN_like"/>
    <property type="match status" value="1"/>
</dbReference>
<dbReference type="GO" id="GO:0030246">
    <property type="term" value="F:carbohydrate binding"/>
    <property type="evidence" value="ECO:0007669"/>
    <property type="project" value="UniProtKB-KW"/>
</dbReference>
<dbReference type="AlphaFoldDB" id="A0A286XQH2"/>
<dbReference type="VEuPathDB" id="HostDB:ENSCPOG00000039341"/>
<evidence type="ECO:0000259" key="4">
    <source>
        <dbReference type="PROSITE" id="PS50041"/>
    </source>
</evidence>
<dbReference type="PANTHER" id="PTHR22803">
    <property type="entry name" value="MANNOSE, PHOSPHOLIPASE, LECTIN RECEPTOR RELATED"/>
    <property type="match status" value="1"/>
</dbReference>
<keyword evidence="3" id="KW-0472">Membrane</keyword>
<organism evidence="5 6">
    <name type="scientific">Cavia porcellus</name>
    <name type="common">Guinea pig</name>
    <dbReference type="NCBI Taxonomy" id="10141"/>
    <lineage>
        <taxon>Eukaryota</taxon>
        <taxon>Metazoa</taxon>
        <taxon>Chordata</taxon>
        <taxon>Craniata</taxon>
        <taxon>Vertebrata</taxon>
        <taxon>Euteleostomi</taxon>
        <taxon>Mammalia</taxon>
        <taxon>Eutheria</taxon>
        <taxon>Euarchontoglires</taxon>
        <taxon>Glires</taxon>
        <taxon>Rodentia</taxon>
        <taxon>Hystricomorpha</taxon>
        <taxon>Caviidae</taxon>
        <taxon>Cavia</taxon>
    </lineage>
</organism>
<feature type="region of interest" description="Disordered" evidence="2">
    <location>
        <begin position="1"/>
        <end position="46"/>
    </location>
</feature>
<dbReference type="Proteomes" id="UP000005447">
    <property type="component" value="Unassembled WGS sequence"/>
</dbReference>
<dbReference type="FunCoup" id="A0A286XQH2">
    <property type="interactions" value="75"/>
</dbReference>
<protein>
    <submittedName>
        <fullName evidence="5">Asialoglycoprotein receptor 2</fullName>
    </submittedName>
</protein>
<evidence type="ECO:0000256" key="2">
    <source>
        <dbReference type="SAM" id="MobiDB-lite"/>
    </source>
</evidence>
<reference evidence="6" key="1">
    <citation type="journal article" date="2011" name="Nature">
        <title>A high-resolution map of human evolutionary constraint using 29 mammals.</title>
        <authorList>
            <person name="Lindblad-Toh K."/>
            <person name="Garber M."/>
            <person name="Zuk O."/>
            <person name="Lin M.F."/>
            <person name="Parker B.J."/>
            <person name="Washietl S."/>
            <person name="Kheradpour P."/>
            <person name="Ernst J."/>
            <person name="Jordan G."/>
            <person name="Mauceli E."/>
            <person name="Ward L.D."/>
            <person name="Lowe C.B."/>
            <person name="Holloway A.K."/>
            <person name="Clamp M."/>
            <person name="Gnerre S."/>
            <person name="Alfoldi J."/>
            <person name="Beal K."/>
            <person name="Chang J."/>
            <person name="Clawson H."/>
            <person name="Cuff J."/>
            <person name="Di Palma F."/>
            <person name="Fitzgerald S."/>
            <person name="Flicek P."/>
            <person name="Guttman M."/>
            <person name="Hubisz M.J."/>
            <person name="Jaffe D.B."/>
            <person name="Jungreis I."/>
            <person name="Kent W.J."/>
            <person name="Kostka D."/>
            <person name="Lara M."/>
            <person name="Martins A.L."/>
            <person name="Massingham T."/>
            <person name="Moltke I."/>
            <person name="Raney B.J."/>
            <person name="Rasmussen M.D."/>
            <person name="Robinson J."/>
            <person name="Stark A."/>
            <person name="Vilella A.J."/>
            <person name="Wen J."/>
            <person name="Xie X."/>
            <person name="Zody M.C."/>
            <person name="Baldwin J."/>
            <person name="Bloom T."/>
            <person name="Chin C.W."/>
            <person name="Heiman D."/>
            <person name="Nicol R."/>
            <person name="Nusbaum C."/>
            <person name="Young S."/>
            <person name="Wilkinson J."/>
            <person name="Worley K.C."/>
            <person name="Kovar C.L."/>
            <person name="Muzny D.M."/>
            <person name="Gibbs R.A."/>
            <person name="Cree A."/>
            <person name="Dihn H.H."/>
            <person name="Fowler G."/>
            <person name="Jhangiani S."/>
            <person name="Joshi V."/>
            <person name="Lee S."/>
            <person name="Lewis L.R."/>
            <person name="Nazareth L.V."/>
            <person name="Okwuonu G."/>
            <person name="Santibanez J."/>
            <person name="Warren W.C."/>
            <person name="Mardis E.R."/>
            <person name="Weinstock G.M."/>
            <person name="Wilson R.K."/>
            <person name="Delehaunty K."/>
            <person name="Dooling D."/>
            <person name="Fronik C."/>
            <person name="Fulton L."/>
            <person name="Fulton B."/>
            <person name="Graves T."/>
            <person name="Minx P."/>
            <person name="Sodergren E."/>
            <person name="Birney E."/>
            <person name="Margulies E.H."/>
            <person name="Herrero J."/>
            <person name="Green E.D."/>
            <person name="Haussler D."/>
            <person name="Siepel A."/>
            <person name="Goldman N."/>
            <person name="Pollard K.S."/>
            <person name="Pedersen J.S."/>
            <person name="Lander E.S."/>
            <person name="Kellis M."/>
        </authorList>
    </citation>
    <scope>NUCLEOTIDE SEQUENCE [LARGE SCALE GENOMIC DNA]</scope>
    <source>
        <strain evidence="6">2N</strain>
    </source>
</reference>
<dbReference type="PROSITE" id="PS50041">
    <property type="entry name" value="C_TYPE_LECTIN_2"/>
    <property type="match status" value="1"/>
</dbReference>
<name>A0A286XQH2_CAVPO</name>
<dbReference type="STRING" id="10141.ENSCPOP00000027745"/>
<dbReference type="CTD" id="433"/>
<dbReference type="Pfam" id="PF00059">
    <property type="entry name" value="Lectin_C"/>
    <property type="match status" value="1"/>
</dbReference>
<keyword evidence="3" id="KW-0812">Transmembrane</keyword>
<reference evidence="5" key="2">
    <citation type="submission" date="2025-08" db="UniProtKB">
        <authorList>
            <consortium name="Ensembl"/>
        </authorList>
    </citation>
    <scope>IDENTIFICATION</scope>
    <source>
        <strain evidence="5">2N</strain>
    </source>
</reference>
<dbReference type="InterPro" id="IPR016186">
    <property type="entry name" value="C-type_lectin-like/link_sf"/>
</dbReference>
<keyword evidence="6" id="KW-1185">Reference proteome</keyword>
<dbReference type="GO" id="GO:0055088">
    <property type="term" value="P:lipid homeostasis"/>
    <property type="evidence" value="ECO:0007669"/>
    <property type="project" value="Ensembl"/>
</dbReference>
<dbReference type="GO" id="GO:0031647">
    <property type="term" value="P:regulation of protein stability"/>
    <property type="evidence" value="ECO:0007669"/>
    <property type="project" value="Ensembl"/>
</dbReference>
<dbReference type="InterPro" id="IPR016187">
    <property type="entry name" value="CTDL_fold"/>
</dbReference>
<reference evidence="5" key="3">
    <citation type="submission" date="2025-09" db="UniProtKB">
        <authorList>
            <consortium name="Ensembl"/>
        </authorList>
    </citation>
    <scope>IDENTIFICATION</scope>
    <source>
        <strain evidence="5">2N</strain>
    </source>
</reference>
<dbReference type="InterPro" id="IPR050111">
    <property type="entry name" value="C-type_lectin/snaclec_domain"/>
</dbReference>
<keyword evidence="3" id="KW-1133">Transmembrane helix</keyword>
<evidence type="ECO:0000313" key="6">
    <source>
        <dbReference type="Proteomes" id="UP000005447"/>
    </source>
</evidence>
<dbReference type="InterPro" id="IPR001304">
    <property type="entry name" value="C-type_lectin-like"/>
</dbReference>
<dbReference type="RefSeq" id="XP_013004218.1">
    <property type="nucleotide sequence ID" value="XM_013148764.3"/>
</dbReference>
<proteinExistence type="predicted"/>
<sequence length="302" mass="34997">MDKDFQDIQQLDPEDNDHHQLRGGEEPGTRGQNPRREDPFWKEPSAPRTLPQRLCSRFRLSLLALGFNIPLLVAICVIGSQSSQLQVELQTLKEAFSNFSSSTLMDIQALGSHGGRADDKLTSWGARLEKKQQDLQADHAALHLHLKHFPVDLRTLTCQMAYLHSNGTECCPVNWVEHEGNCYWFSRSGMTWPEARKYCQLENAHLVVINSWEEQKFITQHTEPFHTWIGLTDIEGTWKWVDGTEYRHSYRNWVLSWRDHWRGREVGGDEDCVEILSSGYWNGNFCQQVNRWVCEMPRNSTG</sequence>
<dbReference type="OrthoDB" id="2142683at2759"/>
<feature type="compositionally biased region" description="Basic and acidic residues" evidence="2">
    <location>
        <begin position="16"/>
        <end position="41"/>
    </location>
</feature>
<keyword evidence="1" id="KW-0430">Lectin</keyword>
<feature type="domain" description="C-type lectin" evidence="4">
    <location>
        <begin position="178"/>
        <end position="295"/>
    </location>
</feature>